<comment type="caution">
    <text evidence="1">The sequence shown here is derived from an EMBL/GenBank/DDBJ whole genome shotgun (WGS) entry which is preliminary data.</text>
</comment>
<protein>
    <submittedName>
        <fullName evidence="1">Uncharacterized protein</fullName>
    </submittedName>
</protein>
<dbReference type="EMBL" id="CM047940">
    <property type="protein sequence ID" value="KAI9904788.1"/>
    <property type="molecule type" value="Genomic_DNA"/>
</dbReference>
<proteinExistence type="predicted"/>
<sequence length="223" mass="24171">MAPKTKLPSSLALGQLRPRAAAAAAALPRAFSHAAAPIATATARPSASRARPAPLPPTLTPIRLAHAIPKPPAATSRTPRPKTNQDETEVVEEEEEEEEEEEGSAAGQKAKTKKRRPLGPNESPRPDMPAKNPQAYYQLSMTCVPCGHRSHHNISRQGYHRGSVLVACPGCKNRHVVSDHLGVFGDRKGVTVEDLLRDKGQIVRRGNLGEDGDVEFWPEDTER</sequence>
<keyword evidence="2" id="KW-1185">Reference proteome</keyword>
<name>A0ACC0VGA2_9HYPO</name>
<accession>A0ACC0VGA2</accession>
<evidence type="ECO:0000313" key="2">
    <source>
        <dbReference type="Proteomes" id="UP001163324"/>
    </source>
</evidence>
<evidence type="ECO:0000313" key="1">
    <source>
        <dbReference type="EMBL" id="KAI9904788.1"/>
    </source>
</evidence>
<reference evidence="1" key="1">
    <citation type="submission" date="2022-10" db="EMBL/GenBank/DDBJ databases">
        <title>Complete Genome of Trichothecium roseum strain YXFP-22015, a Plant Pathogen Isolated from Citrus.</title>
        <authorList>
            <person name="Wang Y."/>
            <person name="Zhu L."/>
        </authorList>
    </citation>
    <scope>NUCLEOTIDE SEQUENCE</scope>
    <source>
        <strain evidence="1">YXFP-22015</strain>
    </source>
</reference>
<gene>
    <name evidence="1" type="ORF">N3K66_001317</name>
</gene>
<organism evidence="1 2">
    <name type="scientific">Trichothecium roseum</name>
    <dbReference type="NCBI Taxonomy" id="47278"/>
    <lineage>
        <taxon>Eukaryota</taxon>
        <taxon>Fungi</taxon>
        <taxon>Dikarya</taxon>
        <taxon>Ascomycota</taxon>
        <taxon>Pezizomycotina</taxon>
        <taxon>Sordariomycetes</taxon>
        <taxon>Hypocreomycetidae</taxon>
        <taxon>Hypocreales</taxon>
        <taxon>Hypocreales incertae sedis</taxon>
        <taxon>Trichothecium</taxon>
    </lineage>
</organism>
<dbReference type="Proteomes" id="UP001163324">
    <property type="component" value="Chromosome 1"/>
</dbReference>